<dbReference type="AlphaFoldDB" id="A0A543IZ02"/>
<feature type="region of interest" description="Disordered" evidence="8">
    <location>
        <begin position="1"/>
        <end position="22"/>
    </location>
</feature>
<feature type="transmembrane region" description="Helical" evidence="7">
    <location>
        <begin position="99"/>
        <end position="123"/>
    </location>
</feature>
<evidence type="ECO:0000256" key="2">
    <source>
        <dbReference type="ARBA" id="ARBA00022448"/>
    </source>
</evidence>
<dbReference type="InterPro" id="IPR000515">
    <property type="entry name" value="MetI-like"/>
</dbReference>
<gene>
    <name evidence="10" type="ORF">FHX40_2517</name>
</gene>
<protein>
    <submittedName>
        <fullName evidence="10">Cellobiose transport system permease protein</fullName>
    </submittedName>
</protein>
<organism evidence="10 11">
    <name type="scientific">Thermopolyspora flexuosa</name>
    <dbReference type="NCBI Taxonomy" id="103836"/>
    <lineage>
        <taxon>Bacteria</taxon>
        <taxon>Bacillati</taxon>
        <taxon>Actinomycetota</taxon>
        <taxon>Actinomycetes</taxon>
        <taxon>Streptosporangiales</taxon>
        <taxon>Streptosporangiaceae</taxon>
        <taxon>Thermopolyspora</taxon>
    </lineage>
</organism>
<feature type="transmembrane region" description="Helical" evidence="7">
    <location>
        <begin position="36"/>
        <end position="56"/>
    </location>
</feature>
<feature type="domain" description="ABC transmembrane type-1" evidence="9">
    <location>
        <begin position="95"/>
        <end position="284"/>
    </location>
</feature>
<evidence type="ECO:0000256" key="6">
    <source>
        <dbReference type="ARBA" id="ARBA00023136"/>
    </source>
</evidence>
<keyword evidence="11" id="KW-1185">Reference proteome</keyword>
<dbReference type="PANTHER" id="PTHR43744:SF12">
    <property type="entry name" value="ABC TRANSPORTER PERMEASE PROTEIN MG189-RELATED"/>
    <property type="match status" value="1"/>
</dbReference>
<dbReference type="GO" id="GO:0005886">
    <property type="term" value="C:plasma membrane"/>
    <property type="evidence" value="ECO:0007669"/>
    <property type="project" value="UniProtKB-SubCell"/>
</dbReference>
<accession>A0A543IZ02</accession>
<name>A0A543IZ02_9ACTN</name>
<evidence type="ECO:0000256" key="4">
    <source>
        <dbReference type="ARBA" id="ARBA00022692"/>
    </source>
</evidence>
<feature type="transmembrane region" description="Helical" evidence="7">
    <location>
        <begin position="207"/>
        <end position="232"/>
    </location>
</feature>
<dbReference type="GO" id="GO:0055085">
    <property type="term" value="P:transmembrane transport"/>
    <property type="evidence" value="ECO:0007669"/>
    <property type="project" value="InterPro"/>
</dbReference>
<dbReference type="EMBL" id="VFPQ01000001">
    <property type="protein sequence ID" value="TQM75799.1"/>
    <property type="molecule type" value="Genomic_DNA"/>
</dbReference>
<sequence>MTTLTVRRNGSGARRKQTHRGGAGSRMWDATLLTKVMLAFTIILSAFPIYYMIVIATRTNSDAVDVPPPLLPGGNLGENIVRVLNDPDAQFVTGLTNSAIVAVSVTVSVVIISTMAGFAFARLRFRGNRVLLLAVLLTMMVPIQQMGVVPLYRVMVELEWTGQLKAVILPYLLNAFGVFLMTQYTEQAVPGELVEAARVDGASTLRIWWNIVLPAVRPGMAVLGINTFMITWNDFMWPLIVLAGNPTVQVAIRNLNAQHSTDYVMIFTGTTLSVLPLIIVFLVFGRQIIGGLMEGAVKA</sequence>
<evidence type="ECO:0000256" key="3">
    <source>
        <dbReference type="ARBA" id="ARBA00022475"/>
    </source>
</evidence>
<comment type="similarity">
    <text evidence="7">Belongs to the binding-protein-dependent transport system permease family.</text>
</comment>
<keyword evidence="5 7" id="KW-1133">Transmembrane helix</keyword>
<keyword evidence="6 7" id="KW-0472">Membrane</keyword>
<dbReference type="SUPFAM" id="SSF161098">
    <property type="entry name" value="MetI-like"/>
    <property type="match status" value="1"/>
</dbReference>
<dbReference type="InterPro" id="IPR035906">
    <property type="entry name" value="MetI-like_sf"/>
</dbReference>
<feature type="transmembrane region" description="Helical" evidence="7">
    <location>
        <begin position="263"/>
        <end position="284"/>
    </location>
</feature>
<feature type="transmembrane region" description="Helical" evidence="7">
    <location>
        <begin position="168"/>
        <end position="186"/>
    </location>
</feature>
<dbReference type="PROSITE" id="PS50928">
    <property type="entry name" value="ABC_TM1"/>
    <property type="match status" value="1"/>
</dbReference>
<dbReference type="Gene3D" id="1.10.3720.10">
    <property type="entry name" value="MetI-like"/>
    <property type="match status" value="1"/>
</dbReference>
<dbReference type="PANTHER" id="PTHR43744">
    <property type="entry name" value="ABC TRANSPORTER PERMEASE PROTEIN MG189-RELATED-RELATED"/>
    <property type="match status" value="1"/>
</dbReference>
<keyword evidence="2 7" id="KW-0813">Transport</keyword>
<comment type="subcellular location">
    <subcellularLocation>
        <location evidence="1 7">Cell membrane</location>
        <topology evidence="1 7">Multi-pass membrane protein</topology>
    </subcellularLocation>
</comment>
<evidence type="ECO:0000259" key="9">
    <source>
        <dbReference type="PROSITE" id="PS50928"/>
    </source>
</evidence>
<evidence type="ECO:0000256" key="1">
    <source>
        <dbReference type="ARBA" id="ARBA00004651"/>
    </source>
</evidence>
<keyword evidence="3" id="KW-1003">Cell membrane</keyword>
<dbReference type="Proteomes" id="UP000319213">
    <property type="component" value="Unassembled WGS sequence"/>
</dbReference>
<evidence type="ECO:0000313" key="11">
    <source>
        <dbReference type="Proteomes" id="UP000319213"/>
    </source>
</evidence>
<dbReference type="Pfam" id="PF00528">
    <property type="entry name" value="BPD_transp_1"/>
    <property type="match status" value="1"/>
</dbReference>
<proteinExistence type="inferred from homology"/>
<evidence type="ECO:0000256" key="5">
    <source>
        <dbReference type="ARBA" id="ARBA00022989"/>
    </source>
</evidence>
<reference evidence="10 11" key="1">
    <citation type="submission" date="2019-06" db="EMBL/GenBank/DDBJ databases">
        <title>Sequencing the genomes of 1000 actinobacteria strains.</title>
        <authorList>
            <person name="Klenk H.-P."/>
        </authorList>
    </citation>
    <scope>NUCLEOTIDE SEQUENCE [LARGE SCALE GENOMIC DNA]</scope>
    <source>
        <strain evidence="10 11">DSM 43186</strain>
    </source>
</reference>
<comment type="caution">
    <text evidence="10">The sequence shown here is derived from an EMBL/GenBank/DDBJ whole genome shotgun (WGS) entry which is preliminary data.</text>
</comment>
<keyword evidence="4 7" id="KW-0812">Transmembrane</keyword>
<dbReference type="CDD" id="cd06261">
    <property type="entry name" value="TM_PBP2"/>
    <property type="match status" value="1"/>
</dbReference>
<feature type="transmembrane region" description="Helical" evidence="7">
    <location>
        <begin position="130"/>
        <end position="148"/>
    </location>
</feature>
<evidence type="ECO:0000256" key="7">
    <source>
        <dbReference type="RuleBase" id="RU363032"/>
    </source>
</evidence>
<evidence type="ECO:0000313" key="10">
    <source>
        <dbReference type="EMBL" id="TQM75799.1"/>
    </source>
</evidence>
<evidence type="ECO:0000256" key="8">
    <source>
        <dbReference type="SAM" id="MobiDB-lite"/>
    </source>
</evidence>